<dbReference type="PANTHER" id="PTHR48050">
    <property type="entry name" value="STEROL 3-BETA-GLUCOSYLTRANSFERASE"/>
    <property type="match status" value="1"/>
</dbReference>
<evidence type="ECO:0000259" key="6">
    <source>
        <dbReference type="Pfam" id="PF21036"/>
    </source>
</evidence>
<proteinExistence type="inferred from homology"/>
<dbReference type="EMBL" id="JAEPES010000001">
    <property type="protein sequence ID" value="MBK4347073.1"/>
    <property type="molecule type" value="Genomic_DNA"/>
</dbReference>
<keyword evidence="2" id="KW-0328">Glycosyltransferase</keyword>
<dbReference type="PANTHER" id="PTHR48050:SF13">
    <property type="entry name" value="STEROL 3-BETA-GLUCOSYLTRANSFERASE UGT80A2"/>
    <property type="match status" value="1"/>
</dbReference>
<dbReference type="SUPFAM" id="SSF53756">
    <property type="entry name" value="UDP-Glycosyltransferase/glycogen phosphorylase"/>
    <property type="match status" value="1"/>
</dbReference>
<sequence>MKFLFAGVPAFGHLLPLAPLAAAARAAGHDTAVLTSGGMVDALRLDLPDTPVLAAGPMPDALFAEVARRYPGSDPARNPEPETVASFFAGARVDLTADAAITAARGWGPDVIIAEATDFVGPMVAAALGVPYSVLAFGPAVPPEFTAPMFSMVAERYASRELTPSLPTNYIDPTPPSLQQQGWVAPANHLLFGARPHSRPVPADYIAPPATPGKTRVLVTLGTVFSSEETVEAIIESIDLGRFDIVATVAIQPDDVLPENRDGVTFVRFVPLGELLRGVSLVVNSGGAGTVLASFSEALPMVIMPQGADQFINAAAAANSGAAVVVSSPSEVGAALHQLVDDDSATRAARRVADEMAAMPTPADVISTVVAQVTASA</sequence>
<organism evidence="7 9">
    <name type="scientific">Lacisediminihabitans changchengi</name>
    <dbReference type="NCBI Taxonomy" id="2787634"/>
    <lineage>
        <taxon>Bacteria</taxon>
        <taxon>Bacillati</taxon>
        <taxon>Actinomycetota</taxon>
        <taxon>Actinomycetes</taxon>
        <taxon>Micrococcales</taxon>
        <taxon>Microbacteriaceae</taxon>
        <taxon>Lacisediminihabitans</taxon>
    </lineage>
</organism>
<evidence type="ECO:0000259" key="5">
    <source>
        <dbReference type="Pfam" id="PF06722"/>
    </source>
</evidence>
<dbReference type="Pfam" id="PF06722">
    <property type="entry name" value="EryCIII-like_C"/>
    <property type="match status" value="1"/>
</dbReference>
<dbReference type="InterPro" id="IPR010610">
    <property type="entry name" value="EryCIII-like_C"/>
</dbReference>
<dbReference type="Gene3D" id="3.40.50.2000">
    <property type="entry name" value="Glycogen Phosphorylase B"/>
    <property type="match status" value="2"/>
</dbReference>
<dbReference type="GO" id="GO:0016758">
    <property type="term" value="F:hexosyltransferase activity"/>
    <property type="evidence" value="ECO:0007669"/>
    <property type="project" value="UniProtKB-ARBA"/>
</dbReference>
<gene>
    <name evidence="7" type="ORF">IV501_05450</name>
    <name evidence="8" type="ORF">IV501_09175</name>
</gene>
<dbReference type="InterPro" id="IPR048284">
    <property type="entry name" value="EryCIII-like_N"/>
</dbReference>
<dbReference type="Proteomes" id="UP000636458">
    <property type="component" value="Unassembled WGS sequence"/>
</dbReference>
<feature type="domain" description="Erythromycin biosynthesis protein CIII-like C-terminal" evidence="5">
    <location>
        <begin position="244"/>
        <end position="371"/>
    </location>
</feature>
<evidence type="ECO:0000256" key="3">
    <source>
        <dbReference type="ARBA" id="ARBA00022679"/>
    </source>
</evidence>
<dbReference type="RefSeq" id="WP_200555335.1">
    <property type="nucleotide sequence ID" value="NZ_JAEPES010000001.1"/>
</dbReference>
<evidence type="ECO:0000256" key="4">
    <source>
        <dbReference type="SAM" id="SignalP"/>
    </source>
</evidence>
<dbReference type="AlphaFoldDB" id="A0A934W1N8"/>
<feature type="signal peptide" evidence="4">
    <location>
        <begin position="1"/>
        <end position="21"/>
    </location>
</feature>
<evidence type="ECO:0000313" key="9">
    <source>
        <dbReference type="Proteomes" id="UP000636458"/>
    </source>
</evidence>
<keyword evidence="9" id="KW-1185">Reference proteome</keyword>
<dbReference type="EMBL" id="JAEPES010000003">
    <property type="protein sequence ID" value="MBK4347804.1"/>
    <property type="molecule type" value="Genomic_DNA"/>
</dbReference>
<protein>
    <submittedName>
        <fullName evidence="7">Glycosyltransferase family 1 protein</fullName>
    </submittedName>
</protein>
<evidence type="ECO:0000313" key="8">
    <source>
        <dbReference type="EMBL" id="MBK4347804.1"/>
    </source>
</evidence>
<evidence type="ECO:0000256" key="2">
    <source>
        <dbReference type="ARBA" id="ARBA00022676"/>
    </source>
</evidence>
<dbReference type="CDD" id="cd03784">
    <property type="entry name" value="GT1_Gtf-like"/>
    <property type="match status" value="1"/>
</dbReference>
<feature type="chain" id="PRO_5038277274" evidence="4">
    <location>
        <begin position="22"/>
        <end position="377"/>
    </location>
</feature>
<dbReference type="GO" id="GO:0008194">
    <property type="term" value="F:UDP-glycosyltransferase activity"/>
    <property type="evidence" value="ECO:0007669"/>
    <property type="project" value="InterPro"/>
</dbReference>
<dbReference type="GO" id="GO:0017000">
    <property type="term" value="P:antibiotic biosynthetic process"/>
    <property type="evidence" value="ECO:0007669"/>
    <property type="project" value="UniProtKB-ARBA"/>
</dbReference>
<comment type="similarity">
    <text evidence="1">Belongs to the glycosyltransferase 28 family.</text>
</comment>
<dbReference type="InterPro" id="IPR050426">
    <property type="entry name" value="Glycosyltransferase_28"/>
</dbReference>
<comment type="caution">
    <text evidence="7">The sequence shown here is derived from an EMBL/GenBank/DDBJ whole genome shotgun (WGS) entry which is preliminary data.</text>
</comment>
<keyword evidence="4" id="KW-0732">Signal</keyword>
<evidence type="ECO:0000256" key="1">
    <source>
        <dbReference type="ARBA" id="ARBA00006962"/>
    </source>
</evidence>
<keyword evidence="3" id="KW-0808">Transferase</keyword>
<accession>A0A934W1N8</accession>
<feature type="domain" description="Erythromycin biosynthesis protein CIII-like N-terminal" evidence="6">
    <location>
        <begin position="25"/>
        <end position="153"/>
    </location>
</feature>
<dbReference type="Pfam" id="PF21036">
    <property type="entry name" value="EryCIII-like_N"/>
    <property type="match status" value="1"/>
</dbReference>
<dbReference type="InterPro" id="IPR002213">
    <property type="entry name" value="UDP_glucos_trans"/>
</dbReference>
<reference evidence="7" key="1">
    <citation type="submission" date="2021-01" db="EMBL/GenBank/DDBJ databases">
        <title>Lacisediminihabitans sp. nov. strain G11-30, isolated from Antarctic Soil.</title>
        <authorList>
            <person name="Li J."/>
        </authorList>
    </citation>
    <scope>NUCLEOTIDE SEQUENCE</scope>
    <source>
        <strain evidence="7">G11-30</strain>
    </source>
</reference>
<name>A0A934W1N8_9MICO</name>
<evidence type="ECO:0000313" key="7">
    <source>
        <dbReference type="EMBL" id="MBK4347073.1"/>
    </source>
</evidence>